<dbReference type="STRING" id="640948.SAMN05216238_10976"/>
<sequence length="425" mass="48093">MKDISAILIHYSDQAALSKALASLEPVCSRLNAVIVFQQSEIASKQVPDVGWSDWILSVPIENQDEGEIVRETINMIDTAYVLLLSGTDYLSASITPHSLQLTGDKVILETFAYNWGNPIRKPLLVRTPFLKQHPLLLSSELPFKDALLPAWLSTVQSYRKVSQENLVKQTRKTSSKNTIKRQKFIKKYQLEKADTDHPSLSIIMAAYNMEKYVETAVTSCLMQNEQAEQLLIMDDGSTDNTRQRLKRYSDNPRVQVFSKKNGGKARALNAVLPHVTSGFVLELDADDWLDPDAVSVIKKQLADLSADGSVLYGNLRKWKQLKDDVQYKGLAKGTSIAGRKDLLSYRFPLGPRVYRTSSLKKEGGFPVIDFADGRLYEDVSVLNRLLKKGAFQYWDFTVYNVREHKESITKQNLASWHDFLKSLE</sequence>
<dbReference type="InterPro" id="IPR050834">
    <property type="entry name" value="Glycosyltransf_2"/>
</dbReference>
<gene>
    <name evidence="2" type="ORF">SAMN05216238_10976</name>
</gene>
<evidence type="ECO:0000313" key="2">
    <source>
        <dbReference type="EMBL" id="SFE16556.1"/>
    </source>
</evidence>
<reference evidence="3" key="1">
    <citation type="submission" date="2016-10" db="EMBL/GenBank/DDBJ databases">
        <authorList>
            <person name="Varghese N."/>
            <person name="Submissions S."/>
        </authorList>
    </citation>
    <scope>NUCLEOTIDE SEQUENCE [LARGE SCALE GENOMIC DNA]</scope>
    <source>
        <strain evidence="3">DSM 22530</strain>
    </source>
</reference>
<dbReference type="Gene3D" id="3.90.550.10">
    <property type="entry name" value="Spore Coat Polysaccharide Biosynthesis Protein SpsA, Chain A"/>
    <property type="match status" value="1"/>
</dbReference>
<keyword evidence="2" id="KW-0808">Transferase</keyword>
<dbReference type="OrthoDB" id="396512at2"/>
<organism evidence="2 3">
    <name type="scientific">Lentibacillus persicus</name>
    <dbReference type="NCBI Taxonomy" id="640948"/>
    <lineage>
        <taxon>Bacteria</taxon>
        <taxon>Bacillati</taxon>
        <taxon>Bacillota</taxon>
        <taxon>Bacilli</taxon>
        <taxon>Bacillales</taxon>
        <taxon>Bacillaceae</taxon>
        <taxon>Lentibacillus</taxon>
    </lineage>
</organism>
<dbReference type="Proteomes" id="UP000199474">
    <property type="component" value="Unassembled WGS sequence"/>
</dbReference>
<dbReference type="Pfam" id="PF00535">
    <property type="entry name" value="Glycos_transf_2"/>
    <property type="match status" value="1"/>
</dbReference>
<dbReference type="AlphaFoldDB" id="A0A1I1YAH8"/>
<dbReference type="SUPFAM" id="SSF53448">
    <property type="entry name" value="Nucleotide-diphospho-sugar transferases"/>
    <property type="match status" value="1"/>
</dbReference>
<accession>A0A1I1YAH8</accession>
<name>A0A1I1YAH8_9BACI</name>
<feature type="domain" description="Glycosyltransferase 2-like" evidence="1">
    <location>
        <begin position="202"/>
        <end position="311"/>
    </location>
</feature>
<evidence type="ECO:0000313" key="3">
    <source>
        <dbReference type="Proteomes" id="UP000199474"/>
    </source>
</evidence>
<dbReference type="PANTHER" id="PTHR43685">
    <property type="entry name" value="GLYCOSYLTRANSFERASE"/>
    <property type="match status" value="1"/>
</dbReference>
<dbReference type="RefSeq" id="WP_090086076.1">
    <property type="nucleotide sequence ID" value="NZ_FOMR01000009.1"/>
</dbReference>
<dbReference type="EMBL" id="FOMR01000009">
    <property type="protein sequence ID" value="SFE16556.1"/>
    <property type="molecule type" value="Genomic_DNA"/>
</dbReference>
<keyword evidence="3" id="KW-1185">Reference proteome</keyword>
<dbReference type="InterPro" id="IPR001173">
    <property type="entry name" value="Glyco_trans_2-like"/>
</dbReference>
<protein>
    <submittedName>
        <fullName evidence="2">Glycosyl transferase family 2</fullName>
    </submittedName>
</protein>
<proteinExistence type="predicted"/>
<dbReference type="CDD" id="cd00761">
    <property type="entry name" value="Glyco_tranf_GTA_type"/>
    <property type="match status" value="1"/>
</dbReference>
<dbReference type="InterPro" id="IPR029044">
    <property type="entry name" value="Nucleotide-diphossugar_trans"/>
</dbReference>
<evidence type="ECO:0000259" key="1">
    <source>
        <dbReference type="Pfam" id="PF00535"/>
    </source>
</evidence>
<dbReference type="GO" id="GO:0016740">
    <property type="term" value="F:transferase activity"/>
    <property type="evidence" value="ECO:0007669"/>
    <property type="project" value="UniProtKB-KW"/>
</dbReference>
<dbReference type="PANTHER" id="PTHR43685:SF2">
    <property type="entry name" value="GLYCOSYLTRANSFERASE 2-LIKE DOMAIN-CONTAINING PROTEIN"/>
    <property type="match status" value="1"/>
</dbReference>